<dbReference type="AlphaFoldDB" id="A0A917EZF9"/>
<evidence type="ECO:0000313" key="2">
    <source>
        <dbReference type="EMBL" id="GGF26842.1"/>
    </source>
</evidence>
<evidence type="ECO:0000313" key="3">
    <source>
        <dbReference type="Proteomes" id="UP000660110"/>
    </source>
</evidence>
<keyword evidence="1" id="KW-0472">Membrane</keyword>
<dbReference type="RefSeq" id="WP_188378062.1">
    <property type="nucleotide sequence ID" value="NZ_BMEL01000003.1"/>
</dbReference>
<dbReference type="EMBL" id="BMEL01000003">
    <property type="protein sequence ID" value="GGF26842.1"/>
    <property type="molecule type" value="Genomic_DNA"/>
</dbReference>
<sequence length="52" mass="6044">MNLLYVLLIVMDSFWCILIARLITVSYKVTDHELKLTPGRNYNGLIFELKDG</sequence>
<proteinExistence type="predicted"/>
<keyword evidence="1" id="KW-0812">Transmembrane</keyword>
<keyword evidence="3" id="KW-1185">Reference proteome</keyword>
<keyword evidence="1" id="KW-1133">Transmembrane helix</keyword>
<feature type="transmembrane region" description="Helical" evidence="1">
    <location>
        <begin position="6"/>
        <end position="27"/>
    </location>
</feature>
<evidence type="ECO:0000256" key="1">
    <source>
        <dbReference type="SAM" id="Phobius"/>
    </source>
</evidence>
<name>A0A917EZF9_HALAA</name>
<protein>
    <submittedName>
        <fullName evidence="2">Uncharacterized protein</fullName>
    </submittedName>
</protein>
<organism evidence="2 3">
    <name type="scientific">Halobacillus andaensis</name>
    <dbReference type="NCBI Taxonomy" id="1176239"/>
    <lineage>
        <taxon>Bacteria</taxon>
        <taxon>Bacillati</taxon>
        <taxon>Bacillota</taxon>
        <taxon>Bacilli</taxon>
        <taxon>Bacillales</taxon>
        <taxon>Bacillaceae</taxon>
        <taxon>Halobacillus</taxon>
    </lineage>
</organism>
<gene>
    <name evidence="2" type="ORF">GCM10010954_27360</name>
</gene>
<accession>A0A917EZF9</accession>
<reference evidence="2" key="1">
    <citation type="journal article" date="2014" name="Int. J. Syst. Evol. Microbiol.">
        <title>Complete genome sequence of Corynebacterium casei LMG S-19264T (=DSM 44701T), isolated from a smear-ripened cheese.</title>
        <authorList>
            <consortium name="US DOE Joint Genome Institute (JGI-PGF)"/>
            <person name="Walter F."/>
            <person name="Albersmeier A."/>
            <person name="Kalinowski J."/>
            <person name="Ruckert C."/>
        </authorList>
    </citation>
    <scope>NUCLEOTIDE SEQUENCE</scope>
    <source>
        <strain evidence="2">CGMCC 1.12153</strain>
    </source>
</reference>
<comment type="caution">
    <text evidence="2">The sequence shown here is derived from an EMBL/GenBank/DDBJ whole genome shotgun (WGS) entry which is preliminary data.</text>
</comment>
<reference evidence="2" key="2">
    <citation type="submission" date="2020-09" db="EMBL/GenBank/DDBJ databases">
        <authorList>
            <person name="Sun Q."/>
            <person name="Zhou Y."/>
        </authorList>
    </citation>
    <scope>NUCLEOTIDE SEQUENCE</scope>
    <source>
        <strain evidence="2">CGMCC 1.12153</strain>
    </source>
</reference>
<dbReference type="Proteomes" id="UP000660110">
    <property type="component" value="Unassembled WGS sequence"/>
</dbReference>